<reference evidence="2 3" key="1">
    <citation type="submission" date="2024-01" db="EMBL/GenBank/DDBJ databases">
        <title>A draft genome for the cacao thread blight pathogen Marasmiellus scandens.</title>
        <authorList>
            <person name="Baruah I.K."/>
            <person name="Leung J."/>
            <person name="Bukari Y."/>
            <person name="Amoako-Attah I."/>
            <person name="Meinhardt L.W."/>
            <person name="Bailey B.A."/>
            <person name="Cohen S.P."/>
        </authorList>
    </citation>
    <scope>NUCLEOTIDE SEQUENCE [LARGE SCALE GENOMIC DNA]</scope>
    <source>
        <strain evidence="2 3">GH-19</strain>
    </source>
</reference>
<sequence>MVPYIPPNPPNSQSTSRRRRLEAEPGNGRPTSKRRRVSNRRLASTFHNIPPEILLIIFEMVIKGRQDVTIRLPSRSPGAFGHALFERKARVPPPPLLSQICRSWRQLVHNTPWFWTDLSILPRHSRYNGQLHMVEEWIKRTRDLPLSFTVSDHFAPDPYSSSLVDILNYVTPFHHRLESLDICLPLEHWDPFFNFEEPLDGLKRINFTFSNALESTYFRGIVFTFYDLKNLTHVSLTGFNRALGFDILNFFWLPYPNLIELRLDNVFADTALFINFALSVGTRLQVGHFMFPQLYTSPEARDADLPRLIASRQQGFSYELRDLSLTFQELDMVPYVLEALTCPNLEKLTIIHQKGTTYEPGEFADALNKFRDRSEFYLSELHLHGIENLTTKELVEFLAPMHRALEVLDVQFCHEMLMTTLFDCLSIPEIDLDVLVDAYIRGHEDSLAIIDQETARTGSFPMLAPNLRKLKITGEFDEDGDVDMILHVVRSRNLAIPGARIARLQRVSLEVFGDGRLSDAADEELAWFENDDEHFSFYYQAY</sequence>
<accession>A0ABR1JS80</accession>
<dbReference type="Gene3D" id="3.80.10.10">
    <property type="entry name" value="Ribonuclease Inhibitor"/>
    <property type="match status" value="1"/>
</dbReference>
<evidence type="ECO:0000256" key="1">
    <source>
        <dbReference type="SAM" id="MobiDB-lite"/>
    </source>
</evidence>
<evidence type="ECO:0008006" key="4">
    <source>
        <dbReference type="Google" id="ProtNLM"/>
    </source>
</evidence>
<organism evidence="2 3">
    <name type="scientific">Marasmiellus scandens</name>
    <dbReference type="NCBI Taxonomy" id="2682957"/>
    <lineage>
        <taxon>Eukaryota</taxon>
        <taxon>Fungi</taxon>
        <taxon>Dikarya</taxon>
        <taxon>Basidiomycota</taxon>
        <taxon>Agaricomycotina</taxon>
        <taxon>Agaricomycetes</taxon>
        <taxon>Agaricomycetidae</taxon>
        <taxon>Agaricales</taxon>
        <taxon>Marasmiineae</taxon>
        <taxon>Omphalotaceae</taxon>
        <taxon>Marasmiellus</taxon>
    </lineage>
</organism>
<gene>
    <name evidence="2" type="ORF">VKT23_004929</name>
</gene>
<evidence type="ECO:0000313" key="2">
    <source>
        <dbReference type="EMBL" id="KAK7466206.1"/>
    </source>
</evidence>
<dbReference type="InterPro" id="IPR032675">
    <property type="entry name" value="LRR_dom_sf"/>
</dbReference>
<feature type="compositionally biased region" description="Pro residues" evidence="1">
    <location>
        <begin position="1"/>
        <end position="10"/>
    </location>
</feature>
<dbReference type="EMBL" id="JBANRG010000005">
    <property type="protein sequence ID" value="KAK7466206.1"/>
    <property type="molecule type" value="Genomic_DNA"/>
</dbReference>
<evidence type="ECO:0000313" key="3">
    <source>
        <dbReference type="Proteomes" id="UP001498398"/>
    </source>
</evidence>
<keyword evidence="3" id="KW-1185">Reference proteome</keyword>
<protein>
    <recommendedName>
        <fullName evidence="4">F-box domain-containing protein</fullName>
    </recommendedName>
</protein>
<comment type="caution">
    <text evidence="2">The sequence shown here is derived from an EMBL/GenBank/DDBJ whole genome shotgun (WGS) entry which is preliminary data.</text>
</comment>
<dbReference type="Proteomes" id="UP001498398">
    <property type="component" value="Unassembled WGS sequence"/>
</dbReference>
<feature type="region of interest" description="Disordered" evidence="1">
    <location>
        <begin position="1"/>
        <end position="39"/>
    </location>
</feature>
<dbReference type="SUPFAM" id="SSF52047">
    <property type="entry name" value="RNI-like"/>
    <property type="match status" value="1"/>
</dbReference>
<name>A0ABR1JS80_9AGAR</name>
<proteinExistence type="predicted"/>